<proteinExistence type="predicted"/>
<name>A0A4R1XF26_ACICA</name>
<reference evidence="2 3" key="1">
    <citation type="submission" date="2019-03" db="EMBL/GenBank/DDBJ databases">
        <title>Genomic analyses of the natural microbiome of Caenorhabditis elegans.</title>
        <authorList>
            <person name="Samuel B."/>
        </authorList>
    </citation>
    <scope>NUCLEOTIDE SEQUENCE [LARGE SCALE GENOMIC DNA]</scope>
    <source>
        <strain evidence="2 3">JUb89</strain>
    </source>
</reference>
<keyword evidence="1" id="KW-0732">Signal</keyword>
<dbReference type="AlphaFoldDB" id="A0A4R1XF26"/>
<feature type="signal peptide" evidence="1">
    <location>
        <begin position="1"/>
        <end position="17"/>
    </location>
</feature>
<gene>
    <name evidence="2" type="ORF">EC844_1327</name>
</gene>
<dbReference type="EMBL" id="SLVJ01000032">
    <property type="protein sequence ID" value="TCM60480.1"/>
    <property type="molecule type" value="Genomic_DNA"/>
</dbReference>
<organism evidence="2 3">
    <name type="scientific">Acinetobacter calcoaceticus</name>
    <dbReference type="NCBI Taxonomy" id="471"/>
    <lineage>
        <taxon>Bacteria</taxon>
        <taxon>Pseudomonadati</taxon>
        <taxon>Pseudomonadota</taxon>
        <taxon>Gammaproteobacteria</taxon>
        <taxon>Moraxellales</taxon>
        <taxon>Moraxellaceae</taxon>
        <taxon>Acinetobacter</taxon>
        <taxon>Acinetobacter calcoaceticus/baumannii complex</taxon>
    </lineage>
</organism>
<comment type="caution">
    <text evidence="2">The sequence shown here is derived from an EMBL/GenBank/DDBJ whole genome shotgun (WGS) entry which is preliminary data.</text>
</comment>
<feature type="chain" id="PRO_5020579914" evidence="1">
    <location>
        <begin position="18"/>
        <end position="265"/>
    </location>
</feature>
<protein>
    <submittedName>
        <fullName evidence="2">Uncharacterized protein DUF4198</fullName>
    </submittedName>
</protein>
<evidence type="ECO:0000313" key="2">
    <source>
        <dbReference type="EMBL" id="TCM60480.1"/>
    </source>
</evidence>
<keyword evidence="3" id="KW-1185">Reference proteome</keyword>
<dbReference type="OrthoDB" id="5943at2"/>
<sequence>MKKLLLLSSLIGASAFAHEPYLAPVAFVTENTQTAVISGYAEQALSSEYALKDTQFTVISPSQKSEVIKPSSTLKSATVIDLPLAEDGTYHVSAKVSYPLKYALHQKQWKLFYESTAEKAGPIADRDYVIADDFKASKKGPQFENVIREWSIESYISKNKTSDIALKAATPLTVSFSVHPNEIKATTPINILVNKNQAVLKNAQINILAKGATEDQAITASTNAAGIAQVQFPSAGQYLVEVTEVPDLKKKPSNQYFTIISLEVN</sequence>
<dbReference type="InterPro" id="IPR019613">
    <property type="entry name" value="DUF4198"/>
</dbReference>
<evidence type="ECO:0000313" key="3">
    <source>
        <dbReference type="Proteomes" id="UP000294963"/>
    </source>
</evidence>
<dbReference type="Proteomes" id="UP000294963">
    <property type="component" value="Unassembled WGS sequence"/>
</dbReference>
<accession>A0A4R1XF26</accession>
<dbReference type="Pfam" id="PF10670">
    <property type="entry name" value="DUF4198"/>
    <property type="match status" value="1"/>
</dbReference>
<evidence type="ECO:0000256" key="1">
    <source>
        <dbReference type="SAM" id="SignalP"/>
    </source>
</evidence>